<comment type="subcellular location">
    <subcellularLocation>
        <location evidence="1">Membrane</location>
        <topology evidence="1">Multi-pass membrane protein</topology>
    </subcellularLocation>
</comment>
<reference evidence="9 10" key="1">
    <citation type="submission" date="2019-03" db="EMBL/GenBank/DDBJ databases">
        <title>Cohnella endophytica sp. nov., a novel endophytic bacterium isolated from bark of Sonneratia apetala.</title>
        <authorList>
            <person name="Tuo L."/>
        </authorList>
    </citation>
    <scope>NUCLEOTIDE SEQUENCE [LARGE SCALE GENOMIC DNA]</scope>
    <source>
        <strain evidence="9 10">CCTCC AB 208254</strain>
    </source>
</reference>
<dbReference type="InterPro" id="IPR004761">
    <property type="entry name" value="Spore_GerAB"/>
</dbReference>
<evidence type="ECO:0000256" key="5">
    <source>
        <dbReference type="ARBA" id="ARBA00022692"/>
    </source>
</evidence>
<feature type="transmembrane region" description="Helical" evidence="8">
    <location>
        <begin position="224"/>
        <end position="244"/>
    </location>
</feature>
<dbReference type="OrthoDB" id="2380240at2"/>
<evidence type="ECO:0000256" key="2">
    <source>
        <dbReference type="ARBA" id="ARBA00007998"/>
    </source>
</evidence>
<evidence type="ECO:0000256" key="8">
    <source>
        <dbReference type="SAM" id="Phobius"/>
    </source>
</evidence>
<feature type="transmembrane region" description="Helical" evidence="8">
    <location>
        <begin position="151"/>
        <end position="171"/>
    </location>
</feature>
<sequence length="367" mass="42504">MKNPIHEKYLISPFFIVFPMYVSMVGVGILSFQHELIHDAGYNSWISILLVGISIHLILWMIYKILSSNQEAPDVTSINHTCFGKIAGNILNFAIVVYFYFGAFIEFRAYIEIIQVWLFPEMNILPISFILVLFIYYTVNGGFRSVTGLSFWGLVITLILIVPQVLSVLPYRHPLNLLPLLNHSITDIFISSKNMLFQFMGIEALLLFYPFIKTPAKSQKWAHLLVLFVTFLYLVTTISTFMYYSEGQLQHVLWPTLNMLMEIEVPILQRLEYFFISVWVIKIIANISLSLWVASRGMKNALQIRPRASLIVFLAGFLILEFFVNDRSSIRSITEFYSTVGLYFIYVYIPFMFVVTQIRKKVQAKLS</sequence>
<dbReference type="EMBL" id="SOMN01000042">
    <property type="protein sequence ID" value="TFE22697.1"/>
    <property type="molecule type" value="Genomic_DNA"/>
</dbReference>
<feature type="transmembrane region" description="Helical" evidence="8">
    <location>
        <begin position="117"/>
        <end position="139"/>
    </location>
</feature>
<accession>A0A4Y8LQ74</accession>
<comment type="caution">
    <text evidence="9">The sequence shown here is derived from an EMBL/GenBank/DDBJ whole genome shotgun (WGS) entry which is preliminary data.</text>
</comment>
<comment type="similarity">
    <text evidence="2">Belongs to the amino acid-polyamine-organocation (APC) superfamily. Spore germination protein (SGP) (TC 2.A.3.9) family.</text>
</comment>
<dbReference type="AlphaFoldDB" id="A0A4Y8LQ74"/>
<gene>
    <name evidence="9" type="ORF">E2980_20915</name>
</gene>
<evidence type="ECO:0000256" key="6">
    <source>
        <dbReference type="ARBA" id="ARBA00022989"/>
    </source>
</evidence>
<dbReference type="NCBIfam" id="TIGR00912">
    <property type="entry name" value="2A0309"/>
    <property type="match status" value="1"/>
</dbReference>
<keyword evidence="6 8" id="KW-1133">Transmembrane helix</keyword>
<keyword evidence="7 8" id="KW-0472">Membrane</keyword>
<dbReference type="GO" id="GO:0016020">
    <property type="term" value="C:membrane"/>
    <property type="evidence" value="ECO:0007669"/>
    <property type="project" value="UniProtKB-SubCell"/>
</dbReference>
<evidence type="ECO:0000313" key="9">
    <source>
        <dbReference type="EMBL" id="TFE22697.1"/>
    </source>
</evidence>
<feature type="transmembrane region" description="Helical" evidence="8">
    <location>
        <begin position="44"/>
        <end position="66"/>
    </location>
</feature>
<feature type="transmembrane region" description="Helical" evidence="8">
    <location>
        <begin position="306"/>
        <end position="324"/>
    </location>
</feature>
<evidence type="ECO:0000256" key="4">
    <source>
        <dbReference type="ARBA" id="ARBA00022544"/>
    </source>
</evidence>
<name>A0A4Y8LQ74_9BACL</name>
<dbReference type="Pfam" id="PF03845">
    <property type="entry name" value="Spore_permease"/>
    <property type="match status" value="1"/>
</dbReference>
<dbReference type="PANTHER" id="PTHR34975">
    <property type="entry name" value="SPORE GERMINATION PROTEIN A2"/>
    <property type="match status" value="1"/>
</dbReference>
<dbReference type="RefSeq" id="WP_135154194.1">
    <property type="nucleotide sequence ID" value="NZ_SOMN01000042.1"/>
</dbReference>
<feature type="transmembrane region" description="Helical" evidence="8">
    <location>
        <begin position="9"/>
        <end position="32"/>
    </location>
</feature>
<dbReference type="Proteomes" id="UP000297900">
    <property type="component" value="Unassembled WGS sequence"/>
</dbReference>
<evidence type="ECO:0000256" key="3">
    <source>
        <dbReference type="ARBA" id="ARBA00022448"/>
    </source>
</evidence>
<proteinExistence type="inferred from homology"/>
<keyword evidence="4" id="KW-0309">Germination</keyword>
<organism evidence="9 10">
    <name type="scientific">Cohnella luojiensis</name>
    <dbReference type="NCBI Taxonomy" id="652876"/>
    <lineage>
        <taxon>Bacteria</taxon>
        <taxon>Bacillati</taxon>
        <taxon>Bacillota</taxon>
        <taxon>Bacilli</taxon>
        <taxon>Bacillales</taxon>
        <taxon>Paenibacillaceae</taxon>
        <taxon>Cohnella</taxon>
    </lineage>
</organism>
<evidence type="ECO:0000256" key="7">
    <source>
        <dbReference type="ARBA" id="ARBA00023136"/>
    </source>
</evidence>
<keyword evidence="10" id="KW-1185">Reference proteome</keyword>
<protein>
    <submittedName>
        <fullName evidence="9">Spore gernimation protein</fullName>
    </submittedName>
</protein>
<dbReference type="PANTHER" id="PTHR34975:SF2">
    <property type="entry name" value="SPORE GERMINATION PROTEIN A2"/>
    <property type="match status" value="1"/>
</dbReference>
<evidence type="ECO:0000256" key="1">
    <source>
        <dbReference type="ARBA" id="ARBA00004141"/>
    </source>
</evidence>
<keyword evidence="3" id="KW-0813">Transport</keyword>
<feature type="transmembrane region" description="Helical" evidence="8">
    <location>
        <begin position="195"/>
        <end position="212"/>
    </location>
</feature>
<feature type="transmembrane region" description="Helical" evidence="8">
    <location>
        <begin position="336"/>
        <end position="355"/>
    </location>
</feature>
<dbReference type="GO" id="GO:0009847">
    <property type="term" value="P:spore germination"/>
    <property type="evidence" value="ECO:0007669"/>
    <property type="project" value="InterPro"/>
</dbReference>
<keyword evidence="5 8" id="KW-0812">Transmembrane</keyword>
<feature type="transmembrane region" description="Helical" evidence="8">
    <location>
        <begin position="86"/>
        <end position="105"/>
    </location>
</feature>
<dbReference type="Gene3D" id="1.20.1740.10">
    <property type="entry name" value="Amino acid/polyamine transporter I"/>
    <property type="match status" value="1"/>
</dbReference>
<feature type="transmembrane region" description="Helical" evidence="8">
    <location>
        <begin position="273"/>
        <end position="294"/>
    </location>
</feature>
<evidence type="ECO:0000313" key="10">
    <source>
        <dbReference type="Proteomes" id="UP000297900"/>
    </source>
</evidence>